<dbReference type="Proteomes" id="UP000266841">
    <property type="component" value="Unassembled WGS sequence"/>
</dbReference>
<organism evidence="2 3">
    <name type="scientific">Thalassiosira oceanica</name>
    <name type="common">Marine diatom</name>
    <dbReference type="NCBI Taxonomy" id="159749"/>
    <lineage>
        <taxon>Eukaryota</taxon>
        <taxon>Sar</taxon>
        <taxon>Stramenopiles</taxon>
        <taxon>Ochrophyta</taxon>
        <taxon>Bacillariophyta</taxon>
        <taxon>Coscinodiscophyceae</taxon>
        <taxon>Thalassiosirophycidae</taxon>
        <taxon>Thalassiosirales</taxon>
        <taxon>Thalassiosiraceae</taxon>
        <taxon>Thalassiosira</taxon>
    </lineage>
</organism>
<evidence type="ECO:0000313" key="3">
    <source>
        <dbReference type="Proteomes" id="UP000266841"/>
    </source>
</evidence>
<reference evidence="2 3" key="1">
    <citation type="journal article" date="2012" name="Genome Biol.">
        <title>Genome and low-iron response of an oceanic diatom adapted to chronic iron limitation.</title>
        <authorList>
            <person name="Lommer M."/>
            <person name="Specht M."/>
            <person name="Roy A.S."/>
            <person name="Kraemer L."/>
            <person name="Andreson R."/>
            <person name="Gutowska M.A."/>
            <person name="Wolf J."/>
            <person name="Bergner S.V."/>
            <person name="Schilhabel M.B."/>
            <person name="Klostermeier U.C."/>
            <person name="Beiko R.G."/>
            <person name="Rosenstiel P."/>
            <person name="Hippler M."/>
            <person name="Laroche J."/>
        </authorList>
    </citation>
    <scope>NUCLEOTIDE SEQUENCE [LARGE SCALE GENOMIC DNA]</scope>
    <source>
        <strain evidence="2 3">CCMP1005</strain>
    </source>
</reference>
<accession>K0SIB8</accession>
<gene>
    <name evidence="2" type="ORF">THAOC_18848</name>
</gene>
<name>K0SIB8_THAOC</name>
<comment type="caution">
    <text evidence="2">The sequence shown here is derived from an EMBL/GenBank/DDBJ whole genome shotgun (WGS) entry which is preliminary data.</text>
</comment>
<evidence type="ECO:0000313" key="2">
    <source>
        <dbReference type="EMBL" id="EJK60746.1"/>
    </source>
</evidence>
<evidence type="ECO:0000256" key="1">
    <source>
        <dbReference type="SAM" id="MobiDB-lite"/>
    </source>
</evidence>
<protein>
    <submittedName>
        <fullName evidence="2">Uncharacterized protein</fullName>
    </submittedName>
</protein>
<proteinExistence type="predicted"/>
<feature type="compositionally biased region" description="Polar residues" evidence="1">
    <location>
        <begin position="137"/>
        <end position="147"/>
    </location>
</feature>
<feature type="region of interest" description="Disordered" evidence="1">
    <location>
        <begin position="96"/>
        <end position="147"/>
    </location>
</feature>
<dbReference type="AlphaFoldDB" id="K0SIB8"/>
<keyword evidence="3" id="KW-1185">Reference proteome</keyword>
<sequence>MGDPPCEPQRLDEALHQQALIDGAVCDGADEGLHDTLPVPRETTRPTRTSSRFMVEMQSTAEASTLPSLLPTPIADGIAFVGCACPEDRGTFPEKVRRRAAHDKPLPPTVNPRAAHGGRQPRSTLVDEDRHAGAEMQQAQKANNVDG</sequence>
<dbReference type="EMBL" id="AGNL01020727">
    <property type="protein sequence ID" value="EJK60746.1"/>
    <property type="molecule type" value="Genomic_DNA"/>
</dbReference>